<dbReference type="Proteomes" id="UP001271007">
    <property type="component" value="Unassembled WGS sequence"/>
</dbReference>
<keyword evidence="4" id="KW-1015">Disulfide bond</keyword>
<sequence>MTKALGALLCLKLASLAYAAESRPRGVSPEFAKYYKDPNTFSCISKPTVQIPFGRVNDDYCDCEDGSDEPGTSACAHLSSYSPQTPDNVNATLALPGFYCKNKGHIPSYVPFTSVNDGVCDYEVCCDGSEEWEGVGGVKCEDKCKDIGKEWKKHDEARHKSLTNASKKRKDMVAQAAKSRKEVEDRIQTLGTQIEGAEIKLKGLETELADVERQEKGKVVKSGSGKKGGKMSVLVDLAKDRMEELRENLIRVREERDSSRNRVQELEDILTTFKEDYNPNFNDEGVKRAVRAWEEYAAGDKGPVVEPARDRDLDEVTKSDKDNGLDWEEYEGEDESDTDVLYAFENYLPPTIRTWLDTRLRDLRVTLIESGILADTSSASATESKAVTDARNRFTTAEKDLTSQRKDLKSHTEDLDKDFGPDDVFRALKGTCISTDAGEYTYELCFMEKTTQKAKKGGAHTNMGNFVRIERIVVDEDLPANGKGLGSGERIAMKHEGGQHCWNGPNRSSTIVLACAEENEIWKIMEEEKCVYRLEVGTPAVCEVLGGGKKEGGRDEL</sequence>
<keyword evidence="10" id="KW-1185">Reference proteome</keyword>
<feature type="region of interest" description="Disordered" evidence="6">
    <location>
        <begin position="313"/>
        <end position="332"/>
    </location>
</feature>
<dbReference type="InterPro" id="IPR044865">
    <property type="entry name" value="MRH_dom"/>
</dbReference>
<dbReference type="InterPro" id="IPR009011">
    <property type="entry name" value="Man6P_isomerase_rcpt-bd_dom_sf"/>
</dbReference>
<evidence type="ECO:0000256" key="2">
    <source>
        <dbReference type="ARBA" id="ARBA00022729"/>
    </source>
</evidence>
<dbReference type="SUPFAM" id="SSF50911">
    <property type="entry name" value="Mannose 6-phosphate receptor domain"/>
    <property type="match status" value="1"/>
</dbReference>
<evidence type="ECO:0000256" key="5">
    <source>
        <dbReference type="SAM" id="Coils"/>
    </source>
</evidence>
<keyword evidence="5" id="KW-0175">Coiled coil</keyword>
<feature type="chain" id="PRO_5042490260" description="Glucosidase 2 subunit beta" evidence="7">
    <location>
        <begin position="20"/>
        <end position="557"/>
    </location>
</feature>
<evidence type="ECO:0000256" key="1">
    <source>
        <dbReference type="ARBA" id="ARBA00022387"/>
    </source>
</evidence>
<feature type="domain" description="MRH" evidence="8">
    <location>
        <begin position="399"/>
        <end position="544"/>
    </location>
</feature>
<evidence type="ECO:0000256" key="6">
    <source>
        <dbReference type="SAM" id="MobiDB-lite"/>
    </source>
</evidence>
<protein>
    <recommendedName>
        <fullName evidence="1">Glucosidase 2 subunit beta</fullName>
    </recommendedName>
</protein>
<feature type="compositionally biased region" description="Basic and acidic residues" evidence="6">
    <location>
        <begin position="313"/>
        <end position="324"/>
    </location>
</feature>
<evidence type="ECO:0000256" key="4">
    <source>
        <dbReference type="ARBA" id="ARBA00023157"/>
    </source>
</evidence>
<dbReference type="PROSITE" id="PS51914">
    <property type="entry name" value="MRH"/>
    <property type="match status" value="1"/>
</dbReference>
<name>A0AAJ0DHA3_9PEZI</name>
<evidence type="ECO:0000256" key="3">
    <source>
        <dbReference type="ARBA" id="ARBA00022824"/>
    </source>
</evidence>
<dbReference type="AlphaFoldDB" id="A0AAJ0DHA3"/>
<keyword evidence="3" id="KW-0256">Endoplasmic reticulum</keyword>
<dbReference type="InterPro" id="IPR039794">
    <property type="entry name" value="Gtb1-like"/>
</dbReference>
<dbReference type="InterPro" id="IPR036607">
    <property type="entry name" value="PRKCSH"/>
</dbReference>
<keyword evidence="2 7" id="KW-0732">Signal</keyword>
<dbReference type="Pfam" id="PF12999">
    <property type="entry name" value="PRKCSH-like"/>
    <property type="match status" value="1"/>
</dbReference>
<proteinExistence type="predicted"/>
<dbReference type="GO" id="GO:0006491">
    <property type="term" value="P:N-glycan processing"/>
    <property type="evidence" value="ECO:0007669"/>
    <property type="project" value="TreeGrafter"/>
</dbReference>
<dbReference type="InterPro" id="IPR028146">
    <property type="entry name" value="PRKCSH_N"/>
</dbReference>
<dbReference type="Pfam" id="PF13015">
    <property type="entry name" value="PRKCSH_1"/>
    <property type="match status" value="1"/>
</dbReference>
<dbReference type="GO" id="GO:0017177">
    <property type="term" value="C:glucosidase II complex"/>
    <property type="evidence" value="ECO:0007669"/>
    <property type="project" value="TreeGrafter"/>
</dbReference>
<dbReference type="Gene3D" id="2.70.130.10">
    <property type="entry name" value="Mannose-6-phosphate receptor binding domain"/>
    <property type="match status" value="1"/>
</dbReference>
<dbReference type="PANTHER" id="PTHR12630:SF1">
    <property type="entry name" value="GLUCOSIDASE 2 SUBUNIT BETA"/>
    <property type="match status" value="1"/>
</dbReference>
<comment type="caution">
    <text evidence="9">The sequence shown here is derived from an EMBL/GenBank/DDBJ whole genome shotgun (WGS) entry which is preliminary data.</text>
</comment>
<feature type="signal peptide" evidence="7">
    <location>
        <begin position="1"/>
        <end position="19"/>
    </location>
</feature>
<reference evidence="9" key="1">
    <citation type="submission" date="2023-04" db="EMBL/GenBank/DDBJ databases">
        <title>Black Yeasts Isolated from many extreme environments.</title>
        <authorList>
            <person name="Coleine C."/>
            <person name="Stajich J.E."/>
            <person name="Selbmann L."/>
        </authorList>
    </citation>
    <scope>NUCLEOTIDE SEQUENCE</scope>
    <source>
        <strain evidence="9">CCFEE 5312</strain>
    </source>
</reference>
<gene>
    <name evidence="9" type="ORF">LTR09_008527</name>
</gene>
<organism evidence="9 10">
    <name type="scientific">Extremus antarcticus</name>
    <dbReference type="NCBI Taxonomy" id="702011"/>
    <lineage>
        <taxon>Eukaryota</taxon>
        <taxon>Fungi</taxon>
        <taxon>Dikarya</taxon>
        <taxon>Ascomycota</taxon>
        <taxon>Pezizomycotina</taxon>
        <taxon>Dothideomycetes</taxon>
        <taxon>Dothideomycetidae</taxon>
        <taxon>Mycosphaerellales</taxon>
        <taxon>Extremaceae</taxon>
        <taxon>Extremus</taxon>
    </lineage>
</organism>
<feature type="coiled-coil region" evidence="5">
    <location>
        <begin position="180"/>
        <end position="276"/>
    </location>
</feature>
<evidence type="ECO:0000256" key="7">
    <source>
        <dbReference type="SAM" id="SignalP"/>
    </source>
</evidence>
<evidence type="ECO:0000259" key="8">
    <source>
        <dbReference type="PROSITE" id="PS51914"/>
    </source>
</evidence>
<dbReference type="PANTHER" id="PTHR12630">
    <property type="entry name" value="N-LINKED OLIGOSACCHARIDE PROCESSING"/>
    <property type="match status" value="1"/>
</dbReference>
<evidence type="ECO:0000313" key="10">
    <source>
        <dbReference type="Proteomes" id="UP001271007"/>
    </source>
</evidence>
<dbReference type="EMBL" id="JAWDJX010000034">
    <property type="protein sequence ID" value="KAK3050138.1"/>
    <property type="molecule type" value="Genomic_DNA"/>
</dbReference>
<accession>A0AAJ0DHA3</accession>
<evidence type="ECO:0000313" key="9">
    <source>
        <dbReference type="EMBL" id="KAK3050138.1"/>
    </source>
</evidence>